<dbReference type="InterPro" id="IPR000618">
    <property type="entry name" value="Insect_cuticle"/>
</dbReference>
<feature type="region of interest" description="Disordered" evidence="3">
    <location>
        <begin position="214"/>
        <end position="236"/>
    </location>
</feature>
<reference evidence="4 5" key="1">
    <citation type="submission" date="2018-04" db="EMBL/GenBank/DDBJ databases">
        <authorList>
            <person name="Zhang X."/>
            <person name="Yuan J."/>
            <person name="Li F."/>
            <person name="Xiang J."/>
        </authorList>
    </citation>
    <scope>NUCLEOTIDE SEQUENCE [LARGE SCALE GENOMIC DNA]</scope>
    <source>
        <tissue evidence="4">Muscle</tissue>
    </source>
</reference>
<feature type="region of interest" description="Disordered" evidence="3">
    <location>
        <begin position="66"/>
        <end position="191"/>
    </location>
</feature>
<dbReference type="PRINTS" id="PR00947">
    <property type="entry name" value="CUTICLE"/>
</dbReference>
<dbReference type="PROSITE" id="PS51155">
    <property type="entry name" value="CHIT_BIND_RR_2"/>
    <property type="match status" value="1"/>
</dbReference>
<feature type="region of interest" description="Disordered" evidence="3">
    <location>
        <begin position="370"/>
        <end position="410"/>
    </location>
</feature>
<dbReference type="InterPro" id="IPR051217">
    <property type="entry name" value="Insect_Cuticle_Struc_Prot"/>
</dbReference>
<evidence type="ECO:0000313" key="4">
    <source>
        <dbReference type="EMBL" id="ROT84186.1"/>
    </source>
</evidence>
<dbReference type="OrthoDB" id="8021718at2759"/>
<dbReference type="GO" id="GO:0005615">
    <property type="term" value="C:extracellular space"/>
    <property type="evidence" value="ECO:0007669"/>
    <property type="project" value="TreeGrafter"/>
</dbReference>
<proteinExistence type="predicted"/>
<feature type="compositionally biased region" description="Low complexity" evidence="3">
    <location>
        <begin position="68"/>
        <end position="80"/>
    </location>
</feature>
<dbReference type="GO" id="GO:0042302">
    <property type="term" value="F:structural constituent of cuticle"/>
    <property type="evidence" value="ECO:0007669"/>
    <property type="project" value="UniProtKB-UniRule"/>
</dbReference>
<keyword evidence="5" id="KW-1185">Reference proteome</keyword>
<dbReference type="Pfam" id="PF00379">
    <property type="entry name" value="Chitin_bind_4"/>
    <property type="match status" value="1"/>
</dbReference>
<dbReference type="AlphaFoldDB" id="A0A3R7PVU7"/>
<dbReference type="GO" id="GO:0031012">
    <property type="term" value="C:extracellular matrix"/>
    <property type="evidence" value="ECO:0007669"/>
    <property type="project" value="TreeGrafter"/>
</dbReference>
<reference evidence="4 5" key="2">
    <citation type="submission" date="2019-01" db="EMBL/GenBank/DDBJ databases">
        <title>The decoding of complex shrimp genome reveals the adaptation for benthos swimmer, frequently molting mechanism and breeding impact on genome.</title>
        <authorList>
            <person name="Sun Y."/>
            <person name="Gao Y."/>
            <person name="Yu Y."/>
        </authorList>
    </citation>
    <scope>NUCLEOTIDE SEQUENCE [LARGE SCALE GENOMIC DNA]</scope>
    <source>
        <tissue evidence="4">Muscle</tissue>
    </source>
</reference>
<feature type="region of interest" description="Disordered" evidence="3">
    <location>
        <begin position="314"/>
        <end position="338"/>
    </location>
</feature>
<feature type="region of interest" description="Disordered" evidence="3">
    <location>
        <begin position="248"/>
        <end position="276"/>
    </location>
</feature>
<keyword evidence="1 2" id="KW-0193">Cuticle</keyword>
<dbReference type="InterPro" id="IPR031311">
    <property type="entry name" value="CHIT_BIND_RR_consensus"/>
</dbReference>
<evidence type="ECO:0000256" key="3">
    <source>
        <dbReference type="SAM" id="MobiDB-lite"/>
    </source>
</evidence>
<sequence>MYIFDQYKYGYSVASEDTGNYHARSEARDGETVSGSYKVALPDGRVQMVTYIADEQGFRAEVTYEGEAAPSTTTSATPHTPSRPPVHASAFSPSQKDFPTHPADPKAPSPSASVRLREDLRPRRPVPQPVRHQFNDRGQPIHPASIHTPPIPSSRHDGTPTPHHSRSPTPPLIRNATPAPPSQNLHFGDHFHLTTASPNPFRLVVDKSRAIPRDIRPTPRLRPRLPHLTPPTMHPLRPRWRRLSLRPPVPSPTPIHSHPPLTKPAAPPPANLYEYDPAGRAAGAHTTLYNPDPDARAYIHALGQAHAVPLLLPFSPPHQEGDKASTHPHHNVLPPPPRTYYLSQPSYSIPAYASTAAPQIVHLLTPAPAHSAESVEITRGDGQRPRISIKVPEPHEADIYPAPRPRLRLR</sequence>
<dbReference type="Proteomes" id="UP000283509">
    <property type="component" value="Unassembled WGS sequence"/>
</dbReference>
<dbReference type="PROSITE" id="PS00233">
    <property type="entry name" value="CHIT_BIND_RR_1"/>
    <property type="match status" value="1"/>
</dbReference>
<evidence type="ECO:0000256" key="2">
    <source>
        <dbReference type="PROSITE-ProRule" id="PRU00497"/>
    </source>
</evidence>
<comment type="caution">
    <text evidence="4">The sequence shown here is derived from an EMBL/GenBank/DDBJ whole genome shotgun (WGS) entry which is preliminary data.</text>
</comment>
<dbReference type="PANTHER" id="PTHR12236">
    <property type="entry name" value="STRUCTURAL CONTITUENT OF CUTICLE"/>
    <property type="match status" value="1"/>
</dbReference>
<name>A0A3R7PVU7_PENVA</name>
<feature type="compositionally biased region" description="Pro residues" evidence="3">
    <location>
        <begin position="261"/>
        <end position="270"/>
    </location>
</feature>
<gene>
    <name evidence="4" type="ORF">C7M84_022636</name>
</gene>
<accession>A0A3R7PVU7</accession>
<evidence type="ECO:0000313" key="5">
    <source>
        <dbReference type="Proteomes" id="UP000283509"/>
    </source>
</evidence>
<organism evidence="4 5">
    <name type="scientific">Penaeus vannamei</name>
    <name type="common">Whiteleg shrimp</name>
    <name type="synonym">Litopenaeus vannamei</name>
    <dbReference type="NCBI Taxonomy" id="6689"/>
    <lineage>
        <taxon>Eukaryota</taxon>
        <taxon>Metazoa</taxon>
        <taxon>Ecdysozoa</taxon>
        <taxon>Arthropoda</taxon>
        <taxon>Crustacea</taxon>
        <taxon>Multicrustacea</taxon>
        <taxon>Malacostraca</taxon>
        <taxon>Eumalacostraca</taxon>
        <taxon>Eucarida</taxon>
        <taxon>Decapoda</taxon>
        <taxon>Dendrobranchiata</taxon>
        <taxon>Penaeoidea</taxon>
        <taxon>Penaeidae</taxon>
        <taxon>Penaeus</taxon>
    </lineage>
</organism>
<dbReference type="PANTHER" id="PTHR12236:SF79">
    <property type="entry name" value="CUTICULAR PROTEIN 50CB-RELATED"/>
    <property type="match status" value="1"/>
</dbReference>
<protein>
    <submittedName>
        <fullName evidence="4">Pro-resilin</fullName>
    </submittedName>
</protein>
<dbReference type="EMBL" id="QCYY01000585">
    <property type="protein sequence ID" value="ROT84186.1"/>
    <property type="molecule type" value="Genomic_DNA"/>
</dbReference>
<evidence type="ECO:0000256" key="1">
    <source>
        <dbReference type="ARBA" id="ARBA00022460"/>
    </source>
</evidence>